<evidence type="ECO:0000256" key="9">
    <source>
        <dbReference type="ARBA" id="ARBA00023170"/>
    </source>
</evidence>
<dbReference type="OrthoDB" id="5984008at2759"/>
<dbReference type="InterPro" id="IPR001320">
    <property type="entry name" value="Iontro_rcpt_C"/>
</dbReference>
<sequence>MAAFSFYLLFYFVAFSLLFPANVINGVQNGTLIGAIFDCQSRVGKEERIAMEMAIEDLNNVNKQNQKLIPRVKCSPGEPVHASRAARHLIKKSRVQVILGPHSWQESSAVAEVGQQYDVPILSLSDFMPSWATRRWPFLIQASPSTFKEMKAVADIIKSWEWHRVNVIYEDMDSASSDILNHLYGALQTADVEMNRLVPLPSFATSETLHEELERLKREPCRVFVVHVGLALAERVFGMAKEMKMMEKDYVWISTDSTTSLVHSMNASVVSWMQGVLGVRRYFPDTGQNFKIFHMKFLKRFHQKYPEEKNRDPGIFALMAYDAIWTVGLAINTGNETVVQILRNFEEMNRNGLSGKIQFKDRKLAPVDRFQIINIIGKSYRELGFWSDELGFSTATENTVVYNFSMESLGHVFWPGGPWSTPRGWDLPTISNPLRIGVPNSSLTNKFVKVECDPHTKNYTFSGFSIEVFNKTAQKLKYFLPYQFIPYGGNYTDLVKQVELKKFDAAVGDIAIISSRYDYVEFTHAHTESGVVMVVPVQKRSNGAWLFMKPFTAKMWLLIAFINIYNGFIIWSIERNYHSELKGSFLNQIGTLLWLAFATLFSLHGEKLHSNLSKMATLVWLFVALIITQSYTASLTSMLTVQRMEPKIANIETLKSENAFVGYSKVSFVKGYLEAALHFNPNNLKSFRTPEGYADALRNGEISAAFLEVPVAKLFVAKYCKSFMMAGPPYKVGGYGFAFPKGSLLLRDIDEALLTVFENGELKDLERSLIASEKCIDNQTADSEMESLSPQSFFVLFVFTGSTSSTALAIYYLRSRGKVDNSMGELNGIWMLIIMVMMALKKWRYPYRRSKLCRKVSDLESSRDSPNSSAYEDHESTAYVSTF</sequence>
<accession>A0A2G9HTP5</accession>
<keyword evidence="5 17" id="KW-0732">Signal</keyword>
<name>A0A2G9HTP5_9LAMI</name>
<feature type="transmembrane region" description="Helical" evidence="16">
    <location>
        <begin position="617"/>
        <end position="641"/>
    </location>
</feature>
<proteinExistence type="inferred from homology"/>
<feature type="transmembrane region" description="Helical" evidence="16">
    <location>
        <begin position="793"/>
        <end position="813"/>
    </location>
</feature>
<evidence type="ECO:0000256" key="4">
    <source>
        <dbReference type="ARBA" id="ARBA00022692"/>
    </source>
</evidence>
<protein>
    <recommendedName>
        <fullName evidence="13">Glutamate receptor</fullName>
    </recommendedName>
</protein>
<evidence type="ECO:0000256" key="7">
    <source>
        <dbReference type="ARBA" id="ARBA00023065"/>
    </source>
</evidence>
<feature type="domain" description="Ionotropic glutamate receptor C-terminal" evidence="18">
    <location>
        <begin position="435"/>
        <end position="772"/>
    </location>
</feature>
<comment type="caution">
    <text evidence="19">The sequence shown here is derived from an EMBL/GenBank/DDBJ whole genome shotgun (WGS) entry which is preliminary data.</text>
</comment>
<evidence type="ECO:0000256" key="2">
    <source>
        <dbReference type="ARBA" id="ARBA00008685"/>
    </source>
</evidence>
<dbReference type="AlphaFoldDB" id="A0A2G9HTP5"/>
<dbReference type="Gene3D" id="3.40.190.10">
    <property type="entry name" value="Periplasmic binding protein-like II"/>
    <property type="match status" value="1"/>
</dbReference>
<evidence type="ECO:0000256" key="14">
    <source>
        <dbReference type="PIRSR" id="PIRSR037090-50"/>
    </source>
</evidence>
<dbReference type="Pfam" id="PF00060">
    <property type="entry name" value="Lig_chan"/>
    <property type="match status" value="1"/>
</dbReference>
<keyword evidence="11 13" id="KW-1071">Ligand-gated ion channel</keyword>
<dbReference type="FunFam" id="3.40.190.10:FF:000054">
    <property type="entry name" value="Glutamate receptor"/>
    <property type="match status" value="1"/>
</dbReference>
<dbReference type="Gene3D" id="1.10.287.70">
    <property type="match status" value="1"/>
</dbReference>
<dbReference type="InterPro" id="IPR001828">
    <property type="entry name" value="ANF_lig-bd_rcpt"/>
</dbReference>
<dbReference type="SMART" id="SM00079">
    <property type="entry name" value="PBPe"/>
    <property type="match status" value="1"/>
</dbReference>
<keyword evidence="14" id="KW-1015">Disulfide bond</keyword>
<keyword evidence="12 13" id="KW-0407">Ion channel</keyword>
<gene>
    <name evidence="19" type="ORF">CDL12_06440</name>
</gene>
<dbReference type="STRING" id="429701.A0A2G9HTP5"/>
<evidence type="ECO:0000256" key="3">
    <source>
        <dbReference type="ARBA" id="ARBA00022448"/>
    </source>
</evidence>
<evidence type="ECO:0000256" key="17">
    <source>
        <dbReference type="SAM" id="SignalP"/>
    </source>
</evidence>
<dbReference type="GO" id="GO:0016020">
    <property type="term" value="C:membrane"/>
    <property type="evidence" value="ECO:0007669"/>
    <property type="project" value="UniProtKB-SubCell"/>
</dbReference>
<reference evidence="20" key="1">
    <citation type="journal article" date="2018" name="Gigascience">
        <title>Genome assembly of the Pink Ipe (Handroanthus impetiginosus, Bignoniaceae), a highly valued, ecologically keystone Neotropical timber forest tree.</title>
        <authorList>
            <person name="Silva-Junior O.B."/>
            <person name="Grattapaglia D."/>
            <person name="Novaes E."/>
            <person name="Collevatti R.G."/>
        </authorList>
    </citation>
    <scope>NUCLEOTIDE SEQUENCE [LARGE SCALE GENOMIC DNA]</scope>
    <source>
        <strain evidence="20">cv. UFG-1</strain>
    </source>
</reference>
<keyword evidence="9 13" id="KW-0675">Receptor</keyword>
<dbReference type="FunFam" id="1.10.287.70:FF:000172">
    <property type="entry name" value="Glutamate receptor"/>
    <property type="match status" value="1"/>
</dbReference>
<dbReference type="GO" id="GO:0015276">
    <property type="term" value="F:ligand-gated monoatomic ion channel activity"/>
    <property type="evidence" value="ECO:0007669"/>
    <property type="project" value="InterPro"/>
</dbReference>
<keyword evidence="6 16" id="KW-1133">Transmembrane helix</keyword>
<evidence type="ECO:0000256" key="1">
    <source>
        <dbReference type="ARBA" id="ARBA00004141"/>
    </source>
</evidence>
<dbReference type="EMBL" id="NKXS01001043">
    <property type="protein sequence ID" value="PIN20884.1"/>
    <property type="molecule type" value="Genomic_DNA"/>
</dbReference>
<dbReference type="CDD" id="cd19990">
    <property type="entry name" value="PBP1_GABAb_receptor_plant"/>
    <property type="match status" value="1"/>
</dbReference>
<dbReference type="InterPro" id="IPR028082">
    <property type="entry name" value="Peripla_BP_I"/>
</dbReference>
<dbReference type="Gene3D" id="3.40.50.2300">
    <property type="match status" value="3"/>
</dbReference>
<keyword evidence="4 16" id="KW-0812">Transmembrane</keyword>
<feature type="chain" id="PRO_5013742144" description="Glutamate receptor" evidence="17">
    <location>
        <begin position="27"/>
        <end position="883"/>
    </location>
</feature>
<evidence type="ECO:0000313" key="20">
    <source>
        <dbReference type="Proteomes" id="UP000231279"/>
    </source>
</evidence>
<comment type="function">
    <text evidence="13">Glutamate-gated receptor that probably acts as non-selective cation channel.</text>
</comment>
<evidence type="ECO:0000256" key="15">
    <source>
        <dbReference type="SAM" id="MobiDB-lite"/>
    </source>
</evidence>
<evidence type="ECO:0000256" key="11">
    <source>
        <dbReference type="ARBA" id="ARBA00023286"/>
    </source>
</evidence>
<feature type="disulfide bond" evidence="14">
    <location>
        <begin position="720"/>
        <end position="775"/>
    </location>
</feature>
<dbReference type="PANTHER" id="PTHR18966">
    <property type="entry name" value="IONOTROPIC GLUTAMATE RECEPTOR"/>
    <property type="match status" value="1"/>
</dbReference>
<dbReference type="InterPro" id="IPR044440">
    <property type="entry name" value="GABAb_receptor_plant_PBP1"/>
</dbReference>
<dbReference type="PIRSF" id="PIRSF037090">
    <property type="entry name" value="Iontro_Glu-like_rcpt_pln"/>
    <property type="match status" value="1"/>
</dbReference>
<comment type="subcellular location">
    <subcellularLocation>
        <location evidence="1">Membrane</location>
        <topology evidence="1">Multi-pass membrane protein</topology>
    </subcellularLocation>
</comment>
<feature type="transmembrane region" description="Helical" evidence="16">
    <location>
        <begin position="828"/>
        <end position="845"/>
    </location>
</feature>
<evidence type="ECO:0000313" key="19">
    <source>
        <dbReference type="EMBL" id="PIN20884.1"/>
    </source>
</evidence>
<keyword evidence="3 13" id="KW-0813">Transport</keyword>
<evidence type="ECO:0000259" key="18">
    <source>
        <dbReference type="SMART" id="SM00079"/>
    </source>
</evidence>
<comment type="similarity">
    <text evidence="2 13">Belongs to the glutamate-gated ion channel (TC 1.A.10.1) family.</text>
</comment>
<dbReference type="FunFam" id="3.40.50.2300:FF:000188">
    <property type="entry name" value="Glutamate receptor"/>
    <property type="match status" value="1"/>
</dbReference>
<evidence type="ECO:0000256" key="10">
    <source>
        <dbReference type="ARBA" id="ARBA00023180"/>
    </source>
</evidence>
<feature type="transmembrane region" description="Helical" evidence="16">
    <location>
        <begin position="585"/>
        <end position="605"/>
    </location>
</feature>
<dbReference type="InterPro" id="IPR017103">
    <property type="entry name" value="Iontropic_Glu_rcpt_pln"/>
</dbReference>
<organism evidence="19 20">
    <name type="scientific">Handroanthus impetiginosus</name>
    <dbReference type="NCBI Taxonomy" id="429701"/>
    <lineage>
        <taxon>Eukaryota</taxon>
        <taxon>Viridiplantae</taxon>
        <taxon>Streptophyta</taxon>
        <taxon>Embryophyta</taxon>
        <taxon>Tracheophyta</taxon>
        <taxon>Spermatophyta</taxon>
        <taxon>Magnoliopsida</taxon>
        <taxon>eudicotyledons</taxon>
        <taxon>Gunneridae</taxon>
        <taxon>Pentapetalae</taxon>
        <taxon>asterids</taxon>
        <taxon>lamiids</taxon>
        <taxon>Lamiales</taxon>
        <taxon>Bignoniaceae</taxon>
        <taxon>Crescentiina</taxon>
        <taxon>Tabebuia alliance</taxon>
        <taxon>Handroanthus</taxon>
    </lineage>
</organism>
<dbReference type="SUPFAM" id="SSF53822">
    <property type="entry name" value="Periplasmic binding protein-like I"/>
    <property type="match status" value="1"/>
</dbReference>
<dbReference type="PRINTS" id="PR01176">
    <property type="entry name" value="GABABRECEPTR"/>
</dbReference>
<feature type="signal peptide" evidence="17">
    <location>
        <begin position="1"/>
        <end position="26"/>
    </location>
</feature>
<feature type="transmembrane region" description="Helical" evidence="16">
    <location>
        <begin position="555"/>
        <end position="573"/>
    </location>
</feature>
<evidence type="ECO:0000256" key="13">
    <source>
        <dbReference type="PIRNR" id="PIRNR037090"/>
    </source>
</evidence>
<dbReference type="CDD" id="cd13686">
    <property type="entry name" value="GluR_Plant"/>
    <property type="match status" value="1"/>
</dbReference>
<evidence type="ECO:0000256" key="12">
    <source>
        <dbReference type="ARBA" id="ARBA00023303"/>
    </source>
</evidence>
<evidence type="ECO:0000256" key="6">
    <source>
        <dbReference type="ARBA" id="ARBA00022989"/>
    </source>
</evidence>
<dbReference type="Proteomes" id="UP000231279">
    <property type="component" value="Unassembled WGS sequence"/>
</dbReference>
<keyword evidence="20" id="KW-1185">Reference proteome</keyword>
<dbReference type="SUPFAM" id="SSF53850">
    <property type="entry name" value="Periplasmic binding protein-like II"/>
    <property type="match status" value="1"/>
</dbReference>
<evidence type="ECO:0000256" key="8">
    <source>
        <dbReference type="ARBA" id="ARBA00023136"/>
    </source>
</evidence>
<dbReference type="InterPro" id="IPR015683">
    <property type="entry name" value="Ionotropic_Glu_rcpt"/>
</dbReference>
<evidence type="ECO:0000256" key="5">
    <source>
        <dbReference type="ARBA" id="ARBA00022729"/>
    </source>
</evidence>
<keyword evidence="7 13" id="KW-0406">Ion transport</keyword>
<keyword evidence="8 13" id="KW-0472">Membrane</keyword>
<evidence type="ECO:0000256" key="16">
    <source>
        <dbReference type="SAM" id="Phobius"/>
    </source>
</evidence>
<keyword evidence="10" id="KW-0325">Glycoprotein</keyword>
<dbReference type="Pfam" id="PF01094">
    <property type="entry name" value="ANF_receptor"/>
    <property type="match status" value="1"/>
</dbReference>
<feature type="region of interest" description="Disordered" evidence="15">
    <location>
        <begin position="859"/>
        <end position="883"/>
    </location>
</feature>